<dbReference type="InParanoid" id="E4XIB8"/>
<organism evidence="1">
    <name type="scientific">Oikopleura dioica</name>
    <name type="common">Tunicate</name>
    <dbReference type="NCBI Taxonomy" id="34765"/>
    <lineage>
        <taxon>Eukaryota</taxon>
        <taxon>Metazoa</taxon>
        <taxon>Chordata</taxon>
        <taxon>Tunicata</taxon>
        <taxon>Appendicularia</taxon>
        <taxon>Copelata</taxon>
        <taxon>Oikopleuridae</taxon>
        <taxon>Oikopleura</taxon>
    </lineage>
</organism>
<dbReference type="EMBL" id="FN653054">
    <property type="protein sequence ID" value="CBY10319.1"/>
    <property type="molecule type" value="Genomic_DNA"/>
</dbReference>
<dbReference type="OrthoDB" id="10387957at2759"/>
<evidence type="ECO:0000313" key="2">
    <source>
        <dbReference type="Proteomes" id="UP000001307"/>
    </source>
</evidence>
<protein>
    <submittedName>
        <fullName evidence="1">Uncharacterized protein</fullName>
    </submittedName>
</protein>
<proteinExistence type="predicted"/>
<dbReference type="Proteomes" id="UP000001307">
    <property type="component" value="Unassembled WGS sequence"/>
</dbReference>
<accession>E4XIB8</accession>
<dbReference type="AlphaFoldDB" id="E4XIB8"/>
<reference evidence="1" key="1">
    <citation type="journal article" date="2010" name="Science">
        <title>Plasticity of animal genome architecture unmasked by rapid evolution of a pelagic tunicate.</title>
        <authorList>
            <person name="Denoeud F."/>
            <person name="Henriet S."/>
            <person name="Mungpakdee S."/>
            <person name="Aury J.M."/>
            <person name="Da Silva C."/>
            <person name="Brinkmann H."/>
            <person name="Mikhaleva J."/>
            <person name="Olsen L.C."/>
            <person name="Jubin C."/>
            <person name="Canestro C."/>
            <person name="Bouquet J.M."/>
            <person name="Danks G."/>
            <person name="Poulain J."/>
            <person name="Campsteijn C."/>
            <person name="Adamski M."/>
            <person name="Cross I."/>
            <person name="Yadetie F."/>
            <person name="Muffato M."/>
            <person name="Louis A."/>
            <person name="Butcher S."/>
            <person name="Tsagkogeorga G."/>
            <person name="Konrad A."/>
            <person name="Singh S."/>
            <person name="Jensen M.F."/>
            <person name="Cong E.H."/>
            <person name="Eikeseth-Otteraa H."/>
            <person name="Noel B."/>
            <person name="Anthouard V."/>
            <person name="Porcel B.M."/>
            <person name="Kachouri-Lafond R."/>
            <person name="Nishino A."/>
            <person name="Ugolini M."/>
            <person name="Chourrout P."/>
            <person name="Nishida H."/>
            <person name="Aasland R."/>
            <person name="Huzurbazar S."/>
            <person name="Westhof E."/>
            <person name="Delsuc F."/>
            <person name="Lehrach H."/>
            <person name="Reinhardt R."/>
            <person name="Weissenbach J."/>
            <person name="Roy S.W."/>
            <person name="Artiguenave F."/>
            <person name="Postlethwait J.H."/>
            <person name="Manak J.R."/>
            <person name="Thompson E.M."/>
            <person name="Jaillon O."/>
            <person name="Du Pasquier L."/>
            <person name="Boudinot P."/>
            <person name="Liberles D.A."/>
            <person name="Volff J.N."/>
            <person name="Philippe H."/>
            <person name="Lenhard B."/>
            <person name="Roest Crollius H."/>
            <person name="Wincker P."/>
            <person name="Chourrout D."/>
        </authorList>
    </citation>
    <scope>NUCLEOTIDE SEQUENCE [LARGE SCALE GENOMIC DNA]</scope>
</reference>
<keyword evidence="2" id="KW-1185">Reference proteome</keyword>
<name>E4XIB8_OIKDI</name>
<evidence type="ECO:0000313" key="1">
    <source>
        <dbReference type="EMBL" id="CBY10319.1"/>
    </source>
</evidence>
<sequence length="158" mass="17410">MESLHLIQLVNGAFTETYRVEHLNLEKVNSPSHNIQPNKPSPDQLKLVHGGLNASYRERICGEAIKEELAAGQSDLHLLVAGGLSQEYRIATLGAAETAPEATSEAKTDRDLRQIALIHGGLSDEYRKKSCGHPPKREFKKSEAKNSIFAPFRARLGI</sequence>
<gene>
    <name evidence="1" type="ORF">GSOID_T00011258001</name>
</gene>